<proteinExistence type="predicted"/>
<dbReference type="eggNOG" id="ENOG5032SB0">
    <property type="taxonomic scope" value="Bacteria"/>
</dbReference>
<dbReference type="RefSeq" id="WP_330388444.1">
    <property type="nucleotide sequence ID" value="NZ_FNZX01000012.1"/>
</dbReference>
<protein>
    <submittedName>
        <fullName evidence="1">Uncharacterized protein</fullName>
    </submittedName>
</protein>
<dbReference type="EMBL" id="FNZX01000012">
    <property type="protein sequence ID" value="SEK84187.1"/>
    <property type="molecule type" value="Genomic_DNA"/>
</dbReference>
<evidence type="ECO:0000313" key="2">
    <source>
        <dbReference type="Proteomes" id="UP000182321"/>
    </source>
</evidence>
<dbReference type="Proteomes" id="UP000182321">
    <property type="component" value="Unassembled WGS sequence"/>
</dbReference>
<keyword evidence="2" id="KW-1185">Reference proteome</keyword>
<name>A0A1H7KE16_9FIRM</name>
<reference evidence="2" key="1">
    <citation type="submission" date="2016-10" db="EMBL/GenBank/DDBJ databases">
        <authorList>
            <person name="Varghese N."/>
        </authorList>
    </citation>
    <scope>NUCLEOTIDE SEQUENCE [LARGE SCALE GENOMIC DNA]</scope>
    <source>
        <strain evidence="2">ACV-9</strain>
    </source>
</reference>
<sequence length="113" mass="13190">MDTFDMEEEVVLCGASCYTKKFYLNPDFEGLPPMIKDELKILCVMYTEEVSGTIQFIYEEDGSLRIDVDHNEDDLLYDEIGSALEVKRMQRERTELFEALETYYKVVFLGEGM</sequence>
<dbReference type="Pfam" id="PF19642">
    <property type="entry name" value="DUF6145"/>
    <property type="match status" value="1"/>
</dbReference>
<dbReference type="InterPro" id="IPR046143">
    <property type="entry name" value="DUF6145"/>
</dbReference>
<organism evidence="1 2">
    <name type="scientific">Pseudobutyrivibrio ruminis</name>
    <dbReference type="NCBI Taxonomy" id="46206"/>
    <lineage>
        <taxon>Bacteria</taxon>
        <taxon>Bacillati</taxon>
        <taxon>Bacillota</taxon>
        <taxon>Clostridia</taxon>
        <taxon>Lachnospirales</taxon>
        <taxon>Lachnospiraceae</taxon>
        <taxon>Pseudobutyrivibrio</taxon>
    </lineage>
</organism>
<evidence type="ECO:0000313" key="1">
    <source>
        <dbReference type="EMBL" id="SEK84187.1"/>
    </source>
</evidence>
<dbReference type="AlphaFoldDB" id="A0A1H7KE16"/>
<gene>
    <name evidence="1" type="ORF">SAMN02910377_01974</name>
</gene>
<accession>A0A1H7KE16</accession>